<dbReference type="GO" id="GO:0052914">
    <property type="term" value="F:16S rRNA (guanine(1207)-N(2))-methyltransferase activity"/>
    <property type="evidence" value="ECO:0007669"/>
    <property type="project" value="UniProtKB-EC"/>
</dbReference>
<dbReference type="InterPro" id="IPR046977">
    <property type="entry name" value="RsmC/RlmG"/>
</dbReference>
<evidence type="ECO:0000256" key="3">
    <source>
        <dbReference type="ARBA" id="ARBA00022603"/>
    </source>
</evidence>
<comment type="function">
    <text evidence="6">Specifically methylates the guanine in position 1207 of 16S rRNA in the 30S particle.</text>
</comment>
<dbReference type="CDD" id="cd02440">
    <property type="entry name" value="AdoMet_MTases"/>
    <property type="match status" value="1"/>
</dbReference>
<dbReference type="InterPro" id="IPR002052">
    <property type="entry name" value="DNA_methylase_N6_adenine_CS"/>
</dbReference>
<evidence type="ECO:0000256" key="1">
    <source>
        <dbReference type="ARBA" id="ARBA00022490"/>
    </source>
</evidence>
<protein>
    <recommendedName>
        <fullName evidence="6">Ribosomal RNA small subunit methyltransferase C</fullName>
        <ecNumber evidence="6">2.1.1.172</ecNumber>
    </recommendedName>
    <alternativeName>
        <fullName evidence="6">16S rRNA m2G1207 methyltransferase</fullName>
    </alternativeName>
    <alternativeName>
        <fullName evidence="6">rRNA (guanine-N(2)-)-methyltransferase RsmC</fullName>
    </alternativeName>
</protein>
<dbReference type="OrthoDB" id="29650at2"/>
<feature type="domain" description="Methyltransferase small" evidence="7">
    <location>
        <begin position="173"/>
        <end position="339"/>
    </location>
</feature>
<keyword evidence="10" id="KW-1185">Reference proteome</keyword>
<evidence type="ECO:0000256" key="2">
    <source>
        <dbReference type="ARBA" id="ARBA00022552"/>
    </source>
</evidence>
<organism evidence="9 10">
    <name type="scientific">Arsukibacterium tuosuense</name>
    <dbReference type="NCBI Taxonomy" id="1323745"/>
    <lineage>
        <taxon>Bacteria</taxon>
        <taxon>Pseudomonadati</taxon>
        <taxon>Pseudomonadota</taxon>
        <taxon>Gammaproteobacteria</taxon>
        <taxon>Chromatiales</taxon>
        <taxon>Chromatiaceae</taxon>
        <taxon>Arsukibacterium</taxon>
    </lineage>
</organism>
<comment type="catalytic activity">
    <reaction evidence="6">
        <text>guanosine(1207) in 16S rRNA + S-adenosyl-L-methionine = N(2)-methylguanosine(1207) in 16S rRNA + S-adenosyl-L-homocysteine + H(+)</text>
        <dbReference type="Rhea" id="RHEA:42736"/>
        <dbReference type="Rhea" id="RHEA-COMP:10213"/>
        <dbReference type="Rhea" id="RHEA-COMP:10214"/>
        <dbReference type="ChEBI" id="CHEBI:15378"/>
        <dbReference type="ChEBI" id="CHEBI:57856"/>
        <dbReference type="ChEBI" id="CHEBI:59789"/>
        <dbReference type="ChEBI" id="CHEBI:74269"/>
        <dbReference type="ChEBI" id="CHEBI:74481"/>
        <dbReference type="EC" id="2.1.1.172"/>
    </reaction>
</comment>
<evidence type="ECO:0000256" key="6">
    <source>
        <dbReference type="HAMAP-Rule" id="MF_01862"/>
    </source>
</evidence>
<dbReference type="InterPro" id="IPR013675">
    <property type="entry name" value="Mtase_sm_N"/>
</dbReference>
<evidence type="ECO:0000259" key="8">
    <source>
        <dbReference type="Pfam" id="PF08468"/>
    </source>
</evidence>
<dbReference type="HAMAP" id="MF_01862">
    <property type="entry name" value="16SrRNA_methyltr_C"/>
    <property type="match status" value="1"/>
</dbReference>
<dbReference type="Pfam" id="PF08468">
    <property type="entry name" value="MTS_N"/>
    <property type="match status" value="1"/>
</dbReference>
<evidence type="ECO:0000259" key="7">
    <source>
        <dbReference type="Pfam" id="PF05175"/>
    </source>
</evidence>
<dbReference type="AlphaFoldDB" id="A0A285J0R2"/>
<comment type="subunit">
    <text evidence="6">Monomer.</text>
</comment>
<comment type="similarity">
    <text evidence="6">Belongs to the methyltransferase superfamily. RsmC family.</text>
</comment>
<dbReference type="PANTHER" id="PTHR47816">
    <property type="entry name" value="RIBOSOMAL RNA SMALL SUBUNIT METHYLTRANSFERASE C"/>
    <property type="match status" value="1"/>
</dbReference>
<dbReference type="InterPro" id="IPR007848">
    <property type="entry name" value="Small_mtfrase_dom"/>
</dbReference>
<reference evidence="10" key="1">
    <citation type="submission" date="2017-09" db="EMBL/GenBank/DDBJ databases">
        <authorList>
            <person name="Varghese N."/>
            <person name="Submissions S."/>
        </authorList>
    </citation>
    <scope>NUCLEOTIDE SEQUENCE [LARGE SCALE GENOMIC DNA]</scope>
    <source>
        <strain evidence="10">CGMCC 1.12461</strain>
    </source>
</reference>
<gene>
    <name evidence="6" type="primary">rsmC</name>
    <name evidence="9" type="ORF">SAMN06297280_2455</name>
</gene>
<dbReference type="EC" id="2.1.1.172" evidence="6"/>
<dbReference type="RefSeq" id="WP_097111689.1">
    <property type="nucleotide sequence ID" value="NZ_OBEB01000005.1"/>
</dbReference>
<evidence type="ECO:0000256" key="5">
    <source>
        <dbReference type="ARBA" id="ARBA00022691"/>
    </source>
</evidence>
<sequence>MLANTSQMLLRNIADLTGNILIVEPPADELARSLLSELPADSKLSCYTTNAASAQSWQAPDITCYFSALPDFKQQFDTVVIYYPKSKEQLSLTLAAIATALNDSSQLYLVGDNKGGIKSLSSHAEKLGLQAHKLDNAKHCLWYCLNGSLEKLAKPVFSKQQFTITQAAQQTTLEVCSVAGVFNHGKLDSGTALLLNHLQHITKGSVLDFGCGCGVIGAYLKKINSEISLYCSDVSALATEATEHTLRANNLQGTVITADGLPAQPASFDHIVSNPPFHTGIKTDYSISEAFISQSKTRLNAGGSLTLVANSHLAYQTLLEQTFGKVAVLAKANGFVIYQVIKR</sequence>
<dbReference type="GO" id="GO:0005737">
    <property type="term" value="C:cytoplasm"/>
    <property type="evidence" value="ECO:0007669"/>
    <property type="project" value="UniProtKB-SubCell"/>
</dbReference>
<dbReference type="GO" id="GO:0003676">
    <property type="term" value="F:nucleic acid binding"/>
    <property type="evidence" value="ECO:0007669"/>
    <property type="project" value="InterPro"/>
</dbReference>
<keyword evidence="1 6" id="KW-0963">Cytoplasm</keyword>
<dbReference type="EMBL" id="OBEB01000005">
    <property type="protein sequence ID" value="SNY53788.1"/>
    <property type="molecule type" value="Genomic_DNA"/>
</dbReference>
<accession>A0A285J0R2</accession>
<name>A0A285J0R2_9GAMM</name>
<evidence type="ECO:0000313" key="10">
    <source>
        <dbReference type="Proteomes" id="UP000219353"/>
    </source>
</evidence>
<evidence type="ECO:0000313" key="9">
    <source>
        <dbReference type="EMBL" id="SNY53788.1"/>
    </source>
</evidence>
<dbReference type="SUPFAM" id="SSF53335">
    <property type="entry name" value="S-adenosyl-L-methionine-dependent methyltransferases"/>
    <property type="match status" value="1"/>
</dbReference>
<dbReference type="Gene3D" id="3.40.50.150">
    <property type="entry name" value="Vaccinia Virus protein VP39"/>
    <property type="match status" value="2"/>
</dbReference>
<keyword evidence="4 6" id="KW-0808">Transferase</keyword>
<keyword evidence="5 6" id="KW-0949">S-adenosyl-L-methionine</keyword>
<dbReference type="Proteomes" id="UP000219353">
    <property type="component" value="Unassembled WGS sequence"/>
</dbReference>
<comment type="subcellular location">
    <subcellularLocation>
        <location evidence="6">Cytoplasm</location>
    </subcellularLocation>
</comment>
<dbReference type="Pfam" id="PF05175">
    <property type="entry name" value="MTS"/>
    <property type="match status" value="1"/>
</dbReference>
<keyword evidence="2 6" id="KW-0698">rRNA processing</keyword>
<dbReference type="PROSITE" id="PS00092">
    <property type="entry name" value="N6_MTASE"/>
    <property type="match status" value="1"/>
</dbReference>
<keyword evidence="3 6" id="KW-0489">Methyltransferase</keyword>
<proteinExistence type="inferred from homology"/>
<dbReference type="PANTHER" id="PTHR47816:SF4">
    <property type="entry name" value="RIBOSOMAL RNA SMALL SUBUNIT METHYLTRANSFERASE C"/>
    <property type="match status" value="1"/>
</dbReference>
<feature type="domain" description="Methyltransferase small N-terminal" evidence="8">
    <location>
        <begin position="6"/>
        <end position="152"/>
    </location>
</feature>
<dbReference type="InterPro" id="IPR029063">
    <property type="entry name" value="SAM-dependent_MTases_sf"/>
</dbReference>
<evidence type="ECO:0000256" key="4">
    <source>
        <dbReference type="ARBA" id="ARBA00022679"/>
    </source>
</evidence>
<dbReference type="InterPro" id="IPR023543">
    <property type="entry name" value="rRNA_ssu_MeTfrase_C"/>
</dbReference>